<dbReference type="PROSITE" id="PS50005">
    <property type="entry name" value="TPR"/>
    <property type="match status" value="1"/>
</dbReference>
<dbReference type="EMBL" id="SHKX01000013">
    <property type="protein sequence ID" value="RZU38475.1"/>
    <property type="molecule type" value="Genomic_DNA"/>
</dbReference>
<dbReference type="PANTHER" id="PTHR44943">
    <property type="entry name" value="CELLULOSE SYNTHASE OPERON PROTEIN C"/>
    <property type="match status" value="1"/>
</dbReference>
<evidence type="ECO:0000256" key="2">
    <source>
        <dbReference type="ARBA" id="ARBA00022803"/>
    </source>
</evidence>
<dbReference type="InterPro" id="IPR011990">
    <property type="entry name" value="TPR-like_helical_dom_sf"/>
</dbReference>
<evidence type="ECO:0000256" key="3">
    <source>
        <dbReference type="PROSITE-ProRule" id="PRU00339"/>
    </source>
</evidence>
<sequence length="390" mass="42495">MDPVTPPAPPTRRLDRLLGFLSHDPANATLLTDTLQEAIQEGDLAAGSDILSRAARAGVNAAAFQARALHFCLLKTDYESAAAYGDSALAQGLRHSAVVFNTAFARFYLQQYPQCLELLLPYCREQEGHAAANVLAARALHHADREEEALERVLQALEAEPDNAEALGVKALLLYEADDNAEALFCAEHALTLNPDQLDALLAKGEVLLEAERYEMAGQVLAHLVERHPSCGRAWSDLALCAFQDLDLAEVERCGRLAVSLMPDHIGTWHLLAWVYLMRGELPEARQAFQASYALDPDYAETLGGLAAVDALEGHRAKAEQGIRRALALDAACMAAQVAELVLLRQEGNDVEVEALVREMLGRPVDESGESGLDLLARQVRRLSEGKTRH</sequence>
<evidence type="ECO:0000313" key="5">
    <source>
        <dbReference type="Proteomes" id="UP000292423"/>
    </source>
</evidence>
<dbReference type="InterPro" id="IPR051685">
    <property type="entry name" value="Ycf3/AcsC/BcsC/TPR_MFPF"/>
</dbReference>
<dbReference type="InterPro" id="IPR019734">
    <property type="entry name" value="TPR_rpt"/>
</dbReference>
<dbReference type="SUPFAM" id="SSF48452">
    <property type="entry name" value="TPR-like"/>
    <property type="match status" value="1"/>
</dbReference>
<name>A0A4Q7YP53_9GAMM</name>
<keyword evidence="1" id="KW-0677">Repeat</keyword>
<dbReference type="RefSeq" id="WP_165391454.1">
    <property type="nucleotide sequence ID" value="NZ_SHKX01000013.1"/>
</dbReference>
<dbReference type="PANTHER" id="PTHR44943:SF8">
    <property type="entry name" value="TPR REPEAT-CONTAINING PROTEIN MJ0263"/>
    <property type="match status" value="1"/>
</dbReference>
<accession>A0A4Q7YP53</accession>
<reference evidence="4 5" key="1">
    <citation type="submission" date="2019-02" db="EMBL/GenBank/DDBJ databases">
        <title>Genomic Encyclopedia of Type Strains, Phase IV (KMG-IV): sequencing the most valuable type-strain genomes for metagenomic binning, comparative biology and taxonomic classification.</title>
        <authorList>
            <person name="Goeker M."/>
        </authorList>
    </citation>
    <scope>NUCLEOTIDE SEQUENCE [LARGE SCALE GENOMIC DNA]</scope>
    <source>
        <strain evidence="4 5">DSM 105135</strain>
    </source>
</reference>
<keyword evidence="5" id="KW-1185">Reference proteome</keyword>
<dbReference type="InterPro" id="IPR013105">
    <property type="entry name" value="TPR_2"/>
</dbReference>
<gene>
    <name evidence="4" type="ORF">EV700_2407</name>
</gene>
<protein>
    <submittedName>
        <fullName evidence="4">Tetratricopeptide repeat protein</fullName>
    </submittedName>
</protein>
<dbReference type="Pfam" id="PF07719">
    <property type="entry name" value="TPR_2"/>
    <property type="match status" value="1"/>
</dbReference>
<dbReference type="SMART" id="SM00028">
    <property type="entry name" value="TPR"/>
    <property type="match status" value="6"/>
</dbReference>
<keyword evidence="2 3" id="KW-0802">TPR repeat</keyword>
<dbReference type="AlphaFoldDB" id="A0A4Q7YP53"/>
<evidence type="ECO:0000313" key="4">
    <source>
        <dbReference type="EMBL" id="RZU38475.1"/>
    </source>
</evidence>
<comment type="caution">
    <text evidence="4">The sequence shown here is derived from an EMBL/GenBank/DDBJ whole genome shotgun (WGS) entry which is preliminary data.</text>
</comment>
<organism evidence="4 5">
    <name type="scientific">Fluviicoccus keumensis</name>
    <dbReference type="NCBI Taxonomy" id="1435465"/>
    <lineage>
        <taxon>Bacteria</taxon>
        <taxon>Pseudomonadati</taxon>
        <taxon>Pseudomonadota</taxon>
        <taxon>Gammaproteobacteria</taxon>
        <taxon>Moraxellales</taxon>
        <taxon>Moraxellaceae</taxon>
        <taxon>Fluviicoccus</taxon>
    </lineage>
</organism>
<feature type="repeat" description="TPR" evidence="3">
    <location>
        <begin position="266"/>
        <end position="299"/>
    </location>
</feature>
<dbReference type="Proteomes" id="UP000292423">
    <property type="component" value="Unassembled WGS sequence"/>
</dbReference>
<dbReference type="Gene3D" id="1.25.40.10">
    <property type="entry name" value="Tetratricopeptide repeat domain"/>
    <property type="match status" value="1"/>
</dbReference>
<dbReference type="Pfam" id="PF14559">
    <property type="entry name" value="TPR_19"/>
    <property type="match status" value="1"/>
</dbReference>
<proteinExistence type="predicted"/>
<evidence type="ECO:0000256" key="1">
    <source>
        <dbReference type="ARBA" id="ARBA00022737"/>
    </source>
</evidence>